<dbReference type="AlphaFoldDB" id="A0A318UY97"/>
<organism evidence="3 4">
    <name type="scientific">Pedobacter nutrimenti</name>
    <dbReference type="NCBI Taxonomy" id="1241337"/>
    <lineage>
        <taxon>Bacteria</taxon>
        <taxon>Pseudomonadati</taxon>
        <taxon>Bacteroidota</taxon>
        <taxon>Sphingobacteriia</taxon>
        <taxon>Sphingobacteriales</taxon>
        <taxon>Sphingobacteriaceae</taxon>
        <taxon>Pedobacter</taxon>
    </lineage>
</organism>
<evidence type="ECO:0000256" key="1">
    <source>
        <dbReference type="SAM" id="Coils"/>
    </source>
</evidence>
<evidence type="ECO:0000313" key="3">
    <source>
        <dbReference type="EMBL" id="PYF76549.1"/>
    </source>
</evidence>
<sequence length="374" mass="43348">MKYIYLLLFLFVTSLTSQAQITLAGSDIPEVKKTPVAPYDSLLNFIMLKDRIQYRRLMGQRVFFAPFSEFKKERGDTRIDGLYPAKPDGKPGTYTFASTREYNVDPKTVLGKYFTILNVQTSYSFGASGKFVELEQAVSADQTFIIVLTLKKEENGDVFIFKLEDTNFMRKNPFILVPYFEKQKSLYTSRALVATGHFFLYSTNRQKLEINKGDQWTCKEVGLVDGTSFRAFYSPCYILADKSGNTVNYMFENFDPYFDDIEYQFVDEAYYHAKQLKNKQEAELAIKEQQKKFDDERTANLKKYGPKFGKLVNERNPTLGMTKDMCYSAWGAPDKKGNLVIKGLAQESWMYNHGDNRRTFLYFQNDKLVAKQTY</sequence>
<name>A0A318UY97_9SPHI</name>
<dbReference type="EMBL" id="QKLU01000001">
    <property type="protein sequence ID" value="PYF76549.1"/>
    <property type="molecule type" value="Genomic_DNA"/>
</dbReference>
<feature type="chain" id="PRO_5016314986" description="WG repeat protein" evidence="2">
    <location>
        <begin position="20"/>
        <end position="374"/>
    </location>
</feature>
<accession>A0A318UY97</accession>
<keyword evidence="2" id="KW-0732">Signal</keyword>
<gene>
    <name evidence="3" type="ORF">B0O44_10120</name>
</gene>
<feature type="coiled-coil region" evidence="1">
    <location>
        <begin position="272"/>
        <end position="299"/>
    </location>
</feature>
<evidence type="ECO:0000313" key="4">
    <source>
        <dbReference type="Proteomes" id="UP000248198"/>
    </source>
</evidence>
<evidence type="ECO:0008006" key="5">
    <source>
        <dbReference type="Google" id="ProtNLM"/>
    </source>
</evidence>
<comment type="caution">
    <text evidence="3">The sequence shown here is derived from an EMBL/GenBank/DDBJ whole genome shotgun (WGS) entry which is preliminary data.</text>
</comment>
<dbReference type="Proteomes" id="UP000248198">
    <property type="component" value="Unassembled WGS sequence"/>
</dbReference>
<feature type="signal peptide" evidence="2">
    <location>
        <begin position="1"/>
        <end position="19"/>
    </location>
</feature>
<dbReference type="RefSeq" id="WP_110826672.1">
    <property type="nucleotide sequence ID" value="NZ_QKLU01000001.1"/>
</dbReference>
<keyword evidence="1" id="KW-0175">Coiled coil</keyword>
<keyword evidence="4" id="KW-1185">Reference proteome</keyword>
<proteinExistence type="predicted"/>
<evidence type="ECO:0000256" key="2">
    <source>
        <dbReference type="SAM" id="SignalP"/>
    </source>
</evidence>
<dbReference type="OrthoDB" id="711462at2"/>
<protein>
    <recommendedName>
        <fullName evidence="5">WG repeat protein</fullName>
    </recommendedName>
</protein>
<reference evidence="3 4" key="1">
    <citation type="submission" date="2018-06" db="EMBL/GenBank/DDBJ databases">
        <title>Genomic Encyclopedia of Archaeal and Bacterial Type Strains, Phase II (KMG-II): from individual species to whole genera.</title>
        <authorList>
            <person name="Goeker M."/>
        </authorList>
    </citation>
    <scope>NUCLEOTIDE SEQUENCE [LARGE SCALE GENOMIC DNA]</scope>
    <source>
        <strain evidence="3 4">DSM 27372</strain>
    </source>
</reference>